<reference evidence="2" key="1">
    <citation type="journal article" date="2021" name="Proc. Natl. Acad. Sci. U.S.A.">
        <title>A Catalog of Tens of Thousands of Viruses from Human Metagenomes Reveals Hidden Associations with Chronic Diseases.</title>
        <authorList>
            <person name="Tisza M.J."/>
            <person name="Buck C.B."/>
        </authorList>
    </citation>
    <scope>NUCLEOTIDE SEQUENCE</scope>
    <source>
        <strain evidence="2">CtBCv9</strain>
    </source>
</reference>
<protein>
    <submittedName>
        <fullName evidence="2">Uncharacterized protein</fullName>
    </submittedName>
</protein>
<keyword evidence="1" id="KW-0175">Coiled coil</keyword>
<proteinExistence type="predicted"/>
<accession>A0A8S5U6N6</accession>
<evidence type="ECO:0000256" key="1">
    <source>
        <dbReference type="SAM" id="Coils"/>
    </source>
</evidence>
<dbReference type="EMBL" id="BK016019">
    <property type="protein sequence ID" value="DAF90046.1"/>
    <property type="molecule type" value="Genomic_DNA"/>
</dbReference>
<sequence>MYEQTSMISTPQAEAKSAARYYEINEDTARSAHYCVHMSDYKPGSATAEYRRAVDNAAALVEARKAKVSPYYHDKLDALLDRYARRLAQWMNDYNRNQASYPSQFISGAGNYNMKKHEKQMSREGTLWNEYNEIKAILDKIEAVGTGAVDLADPHAREMLAEQLQKLQSKLDESKALNAYYRKHKSFDGFPGLTAEAASKLTSDFADTQAHCPWVKSPVPDYELTSLRGKIKRAQARLDELDKRTEQAEQPTESTKFSGGEIVRNLEADRLQILFDEKPDEETRAALKQNGFRWSPRYSAWQRQLTPNAEAAARRALGIETAQDTEKRSWER</sequence>
<feature type="coiled-coil region" evidence="1">
    <location>
        <begin position="224"/>
        <end position="251"/>
    </location>
</feature>
<evidence type="ECO:0000313" key="2">
    <source>
        <dbReference type="EMBL" id="DAF90046.1"/>
    </source>
</evidence>
<name>A0A8S5U6N6_9CAUD</name>
<organism evidence="2">
    <name type="scientific">Myoviridae sp. ctBCv9</name>
    <dbReference type="NCBI Taxonomy" id="2825045"/>
    <lineage>
        <taxon>Viruses</taxon>
        <taxon>Duplodnaviria</taxon>
        <taxon>Heunggongvirae</taxon>
        <taxon>Uroviricota</taxon>
        <taxon>Caudoviricetes</taxon>
    </lineage>
</organism>